<proteinExistence type="predicted"/>
<accession>A0ABQ3WSS9</accession>
<evidence type="ECO:0000313" key="1">
    <source>
        <dbReference type="EMBL" id="GID49226.1"/>
    </source>
</evidence>
<gene>
    <name evidence="1" type="ORF">Aca07nite_65010</name>
</gene>
<dbReference type="EMBL" id="BOMF01000123">
    <property type="protein sequence ID" value="GID49226.1"/>
    <property type="molecule type" value="Genomic_DNA"/>
</dbReference>
<protein>
    <submittedName>
        <fullName evidence="1">Uncharacterized protein</fullName>
    </submittedName>
</protein>
<reference evidence="1" key="1">
    <citation type="submission" date="2021-01" db="EMBL/GenBank/DDBJ databases">
        <title>Whole genome shotgun sequence of Actinoplanes capillaceus NBRC 16408.</title>
        <authorList>
            <person name="Komaki H."/>
            <person name="Tamura T."/>
        </authorList>
    </citation>
    <scope>NUCLEOTIDE SEQUENCE [LARGE SCALE GENOMIC DNA]</scope>
    <source>
        <strain evidence="1">NBRC 16408</strain>
    </source>
</reference>
<dbReference type="RefSeq" id="WP_204299348.1">
    <property type="nucleotide sequence ID" value="NZ_BOMF01000123.1"/>
</dbReference>
<sequence length="84" mass="9270">MPAEITFVSDVTTIARRGAGAVRAKAVPNEMSDDLNRTSAHRELLINIEMIRLLVARLAGQDIEPQAPIGTEAARRLDERFGER</sequence>
<name>A0ABQ3WSS9_9ACTN</name>
<comment type="caution">
    <text evidence="1">The sequence shown here is derived from an EMBL/GenBank/DDBJ whole genome shotgun (WGS) entry which is preliminary data.</text>
</comment>
<organism evidence="1">
    <name type="scientific">Actinoplanes campanulatus</name>
    <dbReference type="NCBI Taxonomy" id="113559"/>
    <lineage>
        <taxon>Bacteria</taxon>
        <taxon>Bacillati</taxon>
        <taxon>Actinomycetota</taxon>
        <taxon>Actinomycetes</taxon>
        <taxon>Micromonosporales</taxon>
        <taxon>Micromonosporaceae</taxon>
        <taxon>Actinoplanes</taxon>
    </lineage>
</organism>